<name>A0A261B7D3_CAERE</name>
<dbReference type="CTD" id="9807931"/>
<dbReference type="eggNOG" id="ENOG502TJ4C">
    <property type="taxonomic scope" value="Eukaryota"/>
</dbReference>
<sequence>MPSQQKKKDTVSKNMGGRYAPIERALRSKPHVINMDVSGSINYTPNPIVMNLFHPEQAQESRTPKFFEPAALNQGTTQPPNQSCGPETFNSNTTTEAPALPRATNAPSGTNCHPEAAAMEWSHCGGR</sequence>
<gene>
    <name evidence="1" type="ORF">FL82_02559</name>
</gene>
<protein>
    <submittedName>
        <fullName evidence="1">Uncharacterized protein</fullName>
    </submittedName>
</protein>
<dbReference type="OrthoDB" id="10292637at2759"/>
<dbReference type="EMBL" id="NMWX01000001">
    <property type="protein sequence ID" value="OZG06224.1"/>
    <property type="molecule type" value="Genomic_DNA"/>
</dbReference>
<reference evidence="1" key="1">
    <citation type="submission" date="2017-08" db="EMBL/GenBank/DDBJ databases">
        <authorList>
            <person name="de Groot N.N."/>
        </authorList>
    </citation>
    <scope>NUCLEOTIDE SEQUENCE [LARGE SCALE GENOMIC DNA]</scope>
    <source>
        <strain evidence="1">PX439</strain>
    </source>
</reference>
<evidence type="ECO:0000313" key="1">
    <source>
        <dbReference type="EMBL" id="OZG06224.1"/>
    </source>
</evidence>
<comment type="caution">
    <text evidence="1">The sequence shown here is derived from an EMBL/GenBank/DDBJ whole genome shotgun (WGS) entry which is preliminary data.</text>
</comment>
<dbReference type="HOGENOM" id="CLU_1972546_0_0_1"/>
<dbReference type="KEGG" id="crq:GCK72_025697"/>
<proteinExistence type="predicted"/>
<accession>A0A261B7D3</accession>
<evidence type="ECO:0000313" key="2">
    <source>
        <dbReference type="Proteomes" id="UP000216624"/>
    </source>
</evidence>
<feature type="non-terminal residue" evidence="1">
    <location>
        <position position="1"/>
    </location>
</feature>
<organism evidence="1 2">
    <name type="scientific">Caenorhabditis remanei</name>
    <name type="common">Caenorhabditis vulgaris</name>
    <dbReference type="NCBI Taxonomy" id="31234"/>
    <lineage>
        <taxon>Eukaryota</taxon>
        <taxon>Metazoa</taxon>
        <taxon>Ecdysozoa</taxon>
        <taxon>Nematoda</taxon>
        <taxon>Chromadorea</taxon>
        <taxon>Rhabditida</taxon>
        <taxon>Rhabditina</taxon>
        <taxon>Rhabditomorpha</taxon>
        <taxon>Rhabditoidea</taxon>
        <taxon>Rhabditidae</taxon>
        <taxon>Peloderinae</taxon>
        <taxon>Caenorhabditis</taxon>
    </lineage>
</organism>
<keyword evidence="2" id="KW-1185">Reference proteome</keyword>
<dbReference type="Proteomes" id="UP000216624">
    <property type="component" value="Unassembled WGS sequence"/>
</dbReference>